<accession>A0A6J3MIE1</accession>
<keyword evidence="3" id="KW-1185">Reference proteome</keyword>
<dbReference type="GO" id="GO:0005634">
    <property type="term" value="C:nucleus"/>
    <property type="evidence" value="ECO:0007669"/>
    <property type="project" value="TreeGrafter"/>
</dbReference>
<feature type="region of interest" description="Disordered" evidence="2">
    <location>
        <begin position="1"/>
        <end position="106"/>
    </location>
</feature>
<evidence type="ECO:0000256" key="2">
    <source>
        <dbReference type="SAM" id="MobiDB-lite"/>
    </source>
</evidence>
<feature type="compositionally biased region" description="Acidic residues" evidence="2">
    <location>
        <begin position="158"/>
        <end position="169"/>
    </location>
</feature>
<dbReference type="PANTHER" id="PTHR15885:SF1">
    <property type="entry name" value="COILED-COIL DOMAIN-CONTAINING PROTEIN 174"/>
    <property type="match status" value="1"/>
</dbReference>
<evidence type="ECO:0000313" key="3">
    <source>
        <dbReference type="Proteomes" id="UP000504637"/>
    </source>
</evidence>
<reference evidence="4" key="3">
    <citation type="submission" date="2025-08" db="UniProtKB">
        <authorList>
            <consortium name="RefSeq"/>
        </authorList>
    </citation>
    <scope>IDENTIFICATION</scope>
    <source>
        <strain evidence="4">CBS 342.82</strain>
    </source>
</reference>
<gene>
    <name evidence="4" type="ORF">K489DRAFT_377111</name>
</gene>
<reference evidence="4" key="1">
    <citation type="submission" date="2020-01" db="EMBL/GenBank/DDBJ databases">
        <authorList>
            <consortium name="DOE Joint Genome Institute"/>
            <person name="Haridas S."/>
            <person name="Albert R."/>
            <person name="Binder M."/>
            <person name="Bloem J."/>
            <person name="Labutti K."/>
            <person name="Salamov A."/>
            <person name="Andreopoulos B."/>
            <person name="Baker S.E."/>
            <person name="Barry K."/>
            <person name="Bills G."/>
            <person name="Bluhm B.H."/>
            <person name="Cannon C."/>
            <person name="Castanera R."/>
            <person name="Culley D.E."/>
            <person name="Daum C."/>
            <person name="Ezra D."/>
            <person name="Gonzalez J.B."/>
            <person name="Henrissat B."/>
            <person name="Kuo A."/>
            <person name="Liang C."/>
            <person name="Lipzen A."/>
            <person name="Lutzoni F."/>
            <person name="Magnuson J."/>
            <person name="Mondo S."/>
            <person name="Nolan M."/>
            <person name="Ohm R."/>
            <person name="Pangilinan J."/>
            <person name="Park H.-J."/>
            <person name="Ramirez L."/>
            <person name="Alfaro M."/>
            <person name="Sun H."/>
            <person name="Tritt A."/>
            <person name="Yoshinaga Y."/>
            <person name="Zwiers L.-H."/>
            <person name="Turgeon B.G."/>
            <person name="Goodwin S.B."/>
            <person name="Spatafora J.W."/>
            <person name="Crous P.W."/>
            <person name="Grigoriev I.V."/>
        </authorList>
    </citation>
    <scope>NUCLEOTIDE SEQUENCE</scope>
    <source>
        <strain evidence="4">CBS 342.82</strain>
    </source>
</reference>
<reference evidence="4" key="2">
    <citation type="submission" date="2020-04" db="EMBL/GenBank/DDBJ databases">
        <authorList>
            <consortium name="NCBI Genome Project"/>
        </authorList>
    </citation>
    <scope>NUCLEOTIDE SEQUENCE</scope>
    <source>
        <strain evidence="4">CBS 342.82</strain>
    </source>
</reference>
<sequence length="391" mass="43949">MSKDDALYGLKRPRNLTEGQELSSTKSLSFGSQLSSLIATSTSSAGSSRSATKARPRPSSTKDDIFKKHNGNTAKRAKRDLEPDHAGAFQQSHTTNGEGVDRDILEVSKRKMQQKARLYAAMQRGDLEDVDGKYAVDFDGKWAAAQDRKSAGHGREHDDDDDDDSDDSDDPKQQEKIEYIDEFGRTRTGTRLEAAIAAQQASNQTEVLTARPAAPTNLIYGDTVQSNAFAPDADRIERMADLAAKRDRSLTPPPKMHFDSKAELRTRGTGFFGFSQDEETRNEQMSNMEKERLQTERIREAREKDKETEKSAREKMLQERREQVQRRRDEVEKRRAKRLAGEFLEGLVAEEQSRSALAKSSSELAAGEDDKGEKRITENEKLPYTSPRTNL</sequence>
<feature type="compositionally biased region" description="Basic and acidic residues" evidence="2">
    <location>
        <begin position="368"/>
        <end position="381"/>
    </location>
</feature>
<feature type="compositionally biased region" description="Basic and acidic residues" evidence="2">
    <location>
        <begin position="256"/>
        <end position="266"/>
    </location>
</feature>
<feature type="region of interest" description="Disordered" evidence="2">
    <location>
        <begin position="245"/>
        <end position="391"/>
    </location>
</feature>
<organism evidence="4">
    <name type="scientific">Dissoconium aciculare CBS 342.82</name>
    <dbReference type="NCBI Taxonomy" id="1314786"/>
    <lineage>
        <taxon>Eukaryota</taxon>
        <taxon>Fungi</taxon>
        <taxon>Dikarya</taxon>
        <taxon>Ascomycota</taxon>
        <taxon>Pezizomycotina</taxon>
        <taxon>Dothideomycetes</taxon>
        <taxon>Dothideomycetidae</taxon>
        <taxon>Mycosphaerellales</taxon>
        <taxon>Dissoconiaceae</taxon>
        <taxon>Dissoconium</taxon>
    </lineage>
</organism>
<feature type="compositionally biased region" description="Basic and acidic residues" evidence="2">
    <location>
        <begin position="170"/>
        <end position="180"/>
    </location>
</feature>
<name>A0A6J3MIE1_9PEZI</name>
<dbReference type="GeneID" id="54361883"/>
<keyword evidence="1" id="KW-0175">Coiled coil</keyword>
<dbReference type="OrthoDB" id="333551at2759"/>
<evidence type="ECO:0000256" key="1">
    <source>
        <dbReference type="ARBA" id="ARBA00023054"/>
    </source>
</evidence>
<evidence type="ECO:0000313" key="4">
    <source>
        <dbReference type="RefSeq" id="XP_033463713.1"/>
    </source>
</evidence>
<dbReference type="PANTHER" id="PTHR15885">
    <property type="entry name" value="COILED-COIL DOMAIN-CONTAINING PROTEIN 174"/>
    <property type="match status" value="1"/>
</dbReference>
<feature type="region of interest" description="Disordered" evidence="2">
    <location>
        <begin position="144"/>
        <end position="180"/>
    </location>
</feature>
<feature type="compositionally biased region" description="Low complexity" evidence="2">
    <location>
        <begin position="32"/>
        <end position="51"/>
    </location>
</feature>
<feature type="compositionally biased region" description="Basic and acidic residues" evidence="2">
    <location>
        <begin position="278"/>
        <end position="333"/>
    </location>
</feature>
<dbReference type="AlphaFoldDB" id="A0A6J3MIE1"/>
<dbReference type="InterPro" id="IPR025066">
    <property type="entry name" value="CCDC174-like"/>
</dbReference>
<protein>
    <submittedName>
        <fullName evidence="4">Uncharacterized protein</fullName>
    </submittedName>
</protein>
<dbReference type="RefSeq" id="XP_033463713.1">
    <property type="nucleotide sequence ID" value="XM_033604083.1"/>
</dbReference>
<feature type="compositionally biased region" description="Low complexity" evidence="2">
    <location>
        <begin position="354"/>
        <end position="365"/>
    </location>
</feature>
<dbReference type="Proteomes" id="UP000504637">
    <property type="component" value="Unplaced"/>
</dbReference>
<dbReference type="Pfam" id="PF13300">
    <property type="entry name" value="DUF4078"/>
    <property type="match status" value="1"/>
</dbReference>
<feature type="compositionally biased region" description="Polar residues" evidence="2">
    <location>
        <begin position="17"/>
        <end position="31"/>
    </location>
</feature>
<proteinExistence type="predicted"/>
<feature type="compositionally biased region" description="Basic and acidic residues" evidence="2">
    <location>
        <begin position="144"/>
        <end position="157"/>
    </location>
</feature>